<name>A0A1G6IPV8_9BACI</name>
<dbReference type="Pfam" id="PF00392">
    <property type="entry name" value="GntR"/>
    <property type="match status" value="1"/>
</dbReference>
<evidence type="ECO:0000256" key="2">
    <source>
        <dbReference type="ARBA" id="ARBA00023125"/>
    </source>
</evidence>
<reference evidence="6" key="1">
    <citation type="submission" date="2016-09" db="EMBL/GenBank/DDBJ databases">
        <authorList>
            <person name="Varghese N."/>
            <person name="Submissions S."/>
        </authorList>
    </citation>
    <scope>NUCLEOTIDE SEQUENCE [LARGE SCALE GENOMIC DNA]</scope>
    <source>
        <strain evidence="6">25nlg</strain>
    </source>
</reference>
<dbReference type="AlphaFoldDB" id="A0A1G6IPV8"/>
<evidence type="ECO:0000313" key="5">
    <source>
        <dbReference type="EMBL" id="SDC08524.1"/>
    </source>
</evidence>
<dbReference type="PANTHER" id="PTHR38445">
    <property type="entry name" value="HTH-TYPE TRANSCRIPTIONAL REPRESSOR YTRA"/>
    <property type="match status" value="1"/>
</dbReference>
<keyword evidence="2" id="KW-0238">DNA-binding</keyword>
<keyword evidence="3" id="KW-0804">Transcription</keyword>
<dbReference type="PANTHER" id="PTHR38445:SF10">
    <property type="entry name" value="GNTR-FAMILY TRANSCRIPTIONAL REGULATOR"/>
    <property type="match status" value="1"/>
</dbReference>
<dbReference type="OrthoDB" id="162505at2"/>
<evidence type="ECO:0000259" key="4">
    <source>
        <dbReference type="PROSITE" id="PS50949"/>
    </source>
</evidence>
<dbReference type="Gene3D" id="1.10.10.10">
    <property type="entry name" value="Winged helix-like DNA-binding domain superfamily/Winged helix DNA-binding domain"/>
    <property type="match status" value="1"/>
</dbReference>
<dbReference type="Proteomes" id="UP000242662">
    <property type="component" value="Unassembled WGS sequence"/>
</dbReference>
<dbReference type="RefSeq" id="WP_090775493.1">
    <property type="nucleotide sequence ID" value="NZ_FMYM01000005.1"/>
</dbReference>
<gene>
    <name evidence="5" type="ORF">SAMN05421737_105133</name>
</gene>
<dbReference type="GO" id="GO:0003700">
    <property type="term" value="F:DNA-binding transcription factor activity"/>
    <property type="evidence" value="ECO:0007669"/>
    <property type="project" value="InterPro"/>
</dbReference>
<dbReference type="STRING" id="1464122.SAMN05421737_105133"/>
<dbReference type="PROSITE" id="PS50949">
    <property type="entry name" value="HTH_GNTR"/>
    <property type="match status" value="1"/>
</dbReference>
<dbReference type="InterPro" id="IPR000524">
    <property type="entry name" value="Tscrpt_reg_HTH_GntR"/>
</dbReference>
<organism evidence="5 6">
    <name type="scientific">Shouchella lonarensis</name>
    <dbReference type="NCBI Taxonomy" id="1464122"/>
    <lineage>
        <taxon>Bacteria</taxon>
        <taxon>Bacillati</taxon>
        <taxon>Bacillota</taxon>
        <taxon>Bacilli</taxon>
        <taxon>Bacillales</taxon>
        <taxon>Bacillaceae</taxon>
        <taxon>Shouchella</taxon>
    </lineage>
</organism>
<accession>A0A1G6IPV8</accession>
<protein>
    <submittedName>
        <fullName evidence="5">Transcriptional regulator, GntR family</fullName>
    </submittedName>
</protein>
<proteinExistence type="predicted"/>
<dbReference type="EMBL" id="FMYM01000005">
    <property type="protein sequence ID" value="SDC08524.1"/>
    <property type="molecule type" value="Genomic_DNA"/>
</dbReference>
<dbReference type="CDD" id="cd07377">
    <property type="entry name" value="WHTH_GntR"/>
    <property type="match status" value="1"/>
</dbReference>
<keyword evidence="6" id="KW-1185">Reference proteome</keyword>
<keyword evidence="1" id="KW-0805">Transcription regulation</keyword>
<feature type="domain" description="HTH gntR-type" evidence="4">
    <location>
        <begin position="9"/>
        <end position="77"/>
    </location>
</feature>
<dbReference type="InterPro" id="IPR036390">
    <property type="entry name" value="WH_DNA-bd_sf"/>
</dbReference>
<sequence length="125" mass="14220">MRPSFDDKKPIFLQVKEMIADAIIDGSLQEEAQAPSTNQLALHYKINPATILKGINQLVDDGILYKKRGIGMFVTSGAREKLLLHRRRLFKEEHVANLMKEAEKLDLSIDDIHDMMMTLKGRDDA</sequence>
<evidence type="ECO:0000256" key="1">
    <source>
        <dbReference type="ARBA" id="ARBA00023015"/>
    </source>
</evidence>
<dbReference type="InterPro" id="IPR036388">
    <property type="entry name" value="WH-like_DNA-bd_sf"/>
</dbReference>
<evidence type="ECO:0000313" key="6">
    <source>
        <dbReference type="Proteomes" id="UP000242662"/>
    </source>
</evidence>
<evidence type="ECO:0000256" key="3">
    <source>
        <dbReference type="ARBA" id="ARBA00023163"/>
    </source>
</evidence>
<dbReference type="SMART" id="SM00345">
    <property type="entry name" value="HTH_GNTR"/>
    <property type="match status" value="1"/>
</dbReference>
<dbReference type="GO" id="GO:0003677">
    <property type="term" value="F:DNA binding"/>
    <property type="evidence" value="ECO:0007669"/>
    <property type="project" value="UniProtKB-KW"/>
</dbReference>
<dbReference type="SUPFAM" id="SSF46785">
    <property type="entry name" value="Winged helix' DNA-binding domain"/>
    <property type="match status" value="1"/>
</dbReference>